<comment type="caution">
    <text evidence="3">The sequence shown here is derived from an EMBL/GenBank/DDBJ whole genome shotgun (WGS) entry which is preliminary data.</text>
</comment>
<dbReference type="Pfam" id="PF13193">
    <property type="entry name" value="AMP-binding_C"/>
    <property type="match status" value="1"/>
</dbReference>
<feature type="domain" description="AMP-binding enzyme C-terminal" evidence="2">
    <location>
        <begin position="398"/>
        <end position="473"/>
    </location>
</feature>
<evidence type="ECO:0000259" key="2">
    <source>
        <dbReference type="Pfam" id="PF13193"/>
    </source>
</evidence>
<dbReference type="InterPro" id="IPR042099">
    <property type="entry name" value="ANL_N_sf"/>
</dbReference>
<name>A0ABR9K1Y8_9ACTN</name>
<dbReference type="Pfam" id="PF00501">
    <property type="entry name" value="AMP-binding"/>
    <property type="match status" value="1"/>
</dbReference>
<dbReference type="Proteomes" id="UP000627838">
    <property type="component" value="Unassembled WGS sequence"/>
</dbReference>
<keyword evidence="3" id="KW-0436">Ligase</keyword>
<dbReference type="Gene3D" id="3.40.50.12780">
    <property type="entry name" value="N-terminal domain of ligase-like"/>
    <property type="match status" value="1"/>
</dbReference>
<dbReference type="PANTHER" id="PTHR43767:SF1">
    <property type="entry name" value="NONRIBOSOMAL PEPTIDE SYNTHASE PES1 (EUROFUNG)-RELATED"/>
    <property type="match status" value="1"/>
</dbReference>
<sequence>MEDQKSYSRQIAELAEARPDERALCFSLLDGTEPEFTWRELHERSSQVAGALTARGVGVGDRLALSLRNTPEFVLSALAAWKLGAVPIPVRWDLPDWELSRVREVIDPKAHLGPSDVPWIEATAADAVPDLPDAVSPQVFGICSSGSTGTPKVIVTERPSLFDERRAIPFAQAWQPVPRPETILVLAPMYHTNGFSTLTNLLGGDRLLIMEKFDAARVVDLIERHRVSTFTSTPTMLQRIANLPDIDRRDLSSIEWFMQGAAPMPPSLVHRWAGLVGAERAFMAYGMTEGFGLTALRGDEWLAHEGSVGRGFQGTELRILDEAGKELPPGEIGTVYLKSAVLGGAYTYLGTTERAAATEDGFQTAGDMGYLDEEGYLYLKDRAVDLIITGGANVFPAEVETALIDHPEIADVVVIGLRDPEWGRRVHAVIEPADHAAPPSAAEVIAFAKGRLAAYKVPKTVEIVDAVPRSAATKVSRGAMVKARGG</sequence>
<protein>
    <submittedName>
        <fullName evidence="3">Bile acid-coenzyme A ligase</fullName>
    </submittedName>
</protein>
<evidence type="ECO:0000259" key="1">
    <source>
        <dbReference type="Pfam" id="PF00501"/>
    </source>
</evidence>
<feature type="domain" description="AMP-dependent synthetase/ligase" evidence="1">
    <location>
        <begin position="14"/>
        <end position="342"/>
    </location>
</feature>
<dbReference type="Gene3D" id="3.30.300.30">
    <property type="match status" value="1"/>
</dbReference>
<reference evidence="3 4" key="1">
    <citation type="submission" date="2020-10" db="EMBL/GenBank/DDBJ databases">
        <title>Sequencing the genomes of 1000 actinobacteria strains.</title>
        <authorList>
            <person name="Klenk H.-P."/>
        </authorList>
    </citation>
    <scope>NUCLEOTIDE SEQUENCE [LARGE SCALE GENOMIC DNA]</scope>
    <source>
        <strain evidence="3 4">DSM 46744</strain>
    </source>
</reference>
<organism evidence="3 4">
    <name type="scientific">Actinomadura algeriensis</name>
    <dbReference type="NCBI Taxonomy" id="1679523"/>
    <lineage>
        <taxon>Bacteria</taxon>
        <taxon>Bacillati</taxon>
        <taxon>Actinomycetota</taxon>
        <taxon>Actinomycetes</taxon>
        <taxon>Streptosporangiales</taxon>
        <taxon>Thermomonosporaceae</taxon>
        <taxon>Actinomadura</taxon>
    </lineage>
</organism>
<evidence type="ECO:0000313" key="3">
    <source>
        <dbReference type="EMBL" id="MBE1536847.1"/>
    </source>
</evidence>
<evidence type="ECO:0000313" key="4">
    <source>
        <dbReference type="Proteomes" id="UP000627838"/>
    </source>
</evidence>
<dbReference type="InterPro" id="IPR050237">
    <property type="entry name" value="ATP-dep_AMP-bd_enzyme"/>
</dbReference>
<accession>A0ABR9K1Y8</accession>
<dbReference type="GO" id="GO:0016874">
    <property type="term" value="F:ligase activity"/>
    <property type="evidence" value="ECO:0007669"/>
    <property type="project" value="UniProtKB-KW"/>
</dbReference>
<dbReference type="InterPro" id="IPR000873">
    <property type="entry name" value="AMP-dep_synth/lig_dom"/>
</dbReference>
<gene>
    <name evidence="3" type="ORF">H4W34_006680</name>
</gene>
<keyword evidence="4" id="KW-1185">Reference proteome</keyword>
<dbReference type="EMBL" id="JADBDZ010000001">
    <property type="protein sequence ID" value="MBE1536847.1"/>
    <property type="molecule type" value="Genomic_DNA"/>
</dbReference>
<dbReference type="InterPro" id="IPR025110">
    <property type="entry name" value="AMP-bd_C"/>
</dbReference>
<dbReference type="RefSeq" id="WP_192762830.1">
    <property type="nucleotide sequence ID" value="NZ_JADBDZ010000001.1"/>
</dbReference>
<dbReference type="SUPFAM" id="SSF56801">
    <property type="entry name" value="Acetyl-CoA synthetase-like"/>
    <property type="match status" value="1"/>
</dbReference>
<dbReference type="InterPro" id="IPR045851">
    <property type="entry name" value="AMP-bd_C_sf"/>
</dbReference>
<proteinExistence type="predicted"/>
<dbReference type="PANTHER" id="PTHR43767">
    <property type="entry name" value="LONG-CHAIN-FATTY-ACID--COA LIGASE"/>
    <property type="match status" value="1"/>
</dbReference>